<feature type="transmembrane region" description="Helical" evidence="1">
    <location>
        <begin position="214"/>
        <end position="234"/>
    </location>
</feature>
<gene>
    <name evidence="2" type="ORF">UX45_C0014G0023</name>
</gene>
<keyword evidence="1" id="KW-0472">Membrane</keyword>
<comment type="caution">
    <text evidence="2">The sequence shown here is derived from an EMBL/GenBank/DDBJ whole genome shotgun (WGS) entry which is preliminary data.</text>
</comment>
<keyword evidence="1" id="KW-0812">Transmembrane</keyword>
<dbReference type="AlphaFoldDB" id="A0A0G1PIX7"/>
<evidence type="ECO:0000256" key="1">
    <source>
        <dbReference type="SAM" id="Phobius"/>
    </source>
</evidence>
<dbReference type="Proteomes" id="UP000034705">
    <property type="component" value="Unassembled WGS sequence"/>
</dbReference>
<accession>A0A0G1PIX7</accession>
<sequence length="293" mass="31449">MKNKSQPLLLIGFILFLLTLAFCAEKAHGACESQATVEEIISLVREGEKAFEDMEQASLLSARDRALSALRCLNAPLTPADVIHVHWLMALSYFTTDRSRVGAILLAIQRLDATRQIGESFAPSQEHPLAKLYAQARFLPDGEFEPVYPPQDGWALVNGVRGADRPLTQPAVVQIFDAQGTVMETRYIEPGETMPIWGPKPLDIPYVRMSPRPWGISAGASGVAAIGCYAVALATKHQIMDMENPVPDDSVPALRTRANLFGGFAVGLGVVSVGLGAASTFLAVKPANEGGGP</sequence>
<evidence type="ECO:0000313" key="3">
    <source>
        <dbReference type="Proteomes" id="UP000034705"/>
    </source>
</evidence>
<keyword evidence="1" id="KW-1133">Transmembrane helix</keyword>
<protein>
    <submittedName>
        <fullName evidence="2">Uncharacterized protein</fullName>
    </submittedName>
</protein>
<dbReference type="EMBL" id="LCMG01000014">
    <property type="protein sequence ID" value="KKU32637.1"/>
    <property type="molecule type" value="Genomic_DNA"/>
</dbReference>
<evidence type="ECO:0000313" key="2">
    <source>
        <dbReference type="EMBL" id="KKU32637.1"/>
    </source>
</evidence>
<reference evidence="2 3" key="1">
    <citation type="journal article" date="2015" name="Nature">
        <title>rRNA introns, odd ribosomes, and small enigmatic genomes across a large radiation of phyla.</title>
        <authorList>
            <person name="Brown C.T."/>
            <person name="Hug L.A."/>
            <person name="Thomas B.C."/>
            <person name="Sharon I."/>
            <person name="Castelle C.J."/>
            <person name="Singh A."/>
            <person name="Wilkins M.J."/>
            <person name="Williams K.H."/>
            <person name="Banfield J.F."/>
        </authorList>
    </citation>
    <scope>NUCLEOTIDE SEQUENCE [LARGE SCALE GENOMIC DNA]</scope>
</reference>
<feature type="transmembrane region" description="Helical" evidence="1">
    <location>
        <begin position="260"/>
        <end position="284"/>
    </location>
</feature>
<proteinExistence type="predicted"/>
<organism evidence="2 3">
    <name type="scientific">Candidatus Uhrbacteria bacterium GW2011_GWF2_46_218</name>
    <dbReference type="NCBI Taxonomy" id="1619001"/>
    <lineage>
        <taxon>Bacteria</taxon>
        <taxon>Candidatus Uhriibacteriota</taxon>
    </lineage>
</organism>
<name>A0A0G1PIX7_9BACT</name>